<comment type="caution">
    <text evidence="7">The sequence shown here is derived from an EMBL/GenBank/DDBJ whole genome shotgun (WGS) entry which is preliminary data.</text>
</comment>
<comment type="similarity">
    <text evidence="1 4">Belongs to the ketopantoate reductase family.</text>
</comment>
<dbReference type="InterPro" id="IPR013752">
    <property type="entry name" value="KPA_reductase"/>
</dbReference>
<dbReference type="InterPro" id="IPR003710">
    <property type="entry name" value="ApbA"/>
</dbReference>
<dbReference type="InterPro" id="IPR013328">
    <property type="entry name" value="6PGD_dom2"/>
</dbReference>
<dbReference type="InterPro" id="IPR036291">
    <property type="entry name" value="NAD(P)-bd_dom_sf"/>
</dbReference>
<organism evidence="7 8">
    <name type="scientific">Mycolicibacterium hodleri</name>
    <dbReference type="NCBI Taxonomy" id="49897"/>
    <lineage>
        <taxon>Bacteria</taxon>
        <taxon>Bacillati</taxon>
        <taxon>Actinomycetota</taxon>
        <taxon>Actinomycetes</taxon>
        <taxon>Mycobacteriales</taxon>
        <taxon>Mycobacteriaceae</taxon>
        <taxon>Mycolicibacterium</taxon>
    </lineage>
</organism>
<evidence type="ECO:0000256" key="1">
    <source>
        <dbReference type="ARBA" id="ARBA00007870"/>
    </source>
</evidence>
<dbReference type="NCBIfam" id="TIGR00745">
    <property type="entry name" value="apbA_panE"/>
    <property type="match status" value="1"/>
</dbReference>
<keyword evidence="3 4" id="KW-0560">Oxidoreductase</keyword>
<reference evidence="7 8" key="1">
    <citation type="submission" date="2018-10" db="EMBL/GenBank/DDBJ databases">
        <title>Draft genome of Mycobacterium hodleri strain B.</title>
        <authorList>
            <person name="Amande T.J."/>
            <person name="Mcgenity T.J."/>
        </authorList>
    </citation>
    <scope>NUCLEOTIDE SEQUENCE [LARGE SCALE GENOMIC DNA]</scope>
    <source>
        <strain evidence="7 8">B</strain>
    </source>
</reference>
<evidence type="ECO:0000259" key="6">
    <source>
        <dbReference type="Pfam" id="PF08546"/>
    </source>
</evidence>
<dbReference type="InterPro" id="IPR013332">
    <property type="entry name" value="KPR_N"/>
</dbReference>
<dbReference type="GO" id="GO:0015940">
    <property type="term" value="P:pantothenate biosynthetic process"/>
    <property type="evidence" value="ECO:0007669"/>
    <property type="project" value="UniProtKB-UniPathway"/>
</dbReference>
<comment type="function">
    <text evidence="4">Catalyzes the NADPH-dependent reduction of ketopantoate into pantoic acid.</text>
</comment>
<evidence type="ECO:0000256" key="4">
    <source>
        <dbReference type="RuleBase" id="RU362068"/>
    </source>
</evidence>
<dbReference type="Gene3D" id="1.10.1040.10">
    <property type="entry name" value="N-(1-d-carboxylethyl)-l-norvaline Dehydrogenase, domain 2"/>
    <property type="match status" value="1"/>
</dbReference>
<dbReference type="SUPFAM" id="SSF51735">
    <property type="entry name" value="NAD(P)-binding Rossmann-fold domains"/>
    <property type="match status" value="1"/>
</dbReference>
<dbReference type="EMBL" id="VIFX01000002">
    <property type="protein sequence ID" value="TQR88228.1"/>
    <property type="molecule type" value="Genomic_DNA"/>
</dbReference>
<dbReference type="Proteomes" id="UP000315759">
    <property type="component" value="Unassembled WGS sequence"/>
</dbReference>
<proteinExistence type="inferred from homology"/>
<dbReference type="EC" id="1.1.1.169" evidence="4"/>
<sequence length="343" mass="37092">MPSIAIVGTGANGAAIGADLAEAGHDVTFIEQWPAHVEAIRQHGIRVETPEENVSANVPVLHFCEVATLRRRFDVVLLLVKAYDTRWACELIKPYLADDGIAVGVQNGMTVDDMTEILGAERTLGAVIEVSSTMFEPGVVDRHSPRSRSWFAVGSLGPATVGREEEVASLLRHSGAVDVVDDIRSAKWMKLVINAAELVPSAILDLSIVEAGHHPGMKEVMMQAGYEAVDAALAAGRSVVPIFGLTSVDPTNPHGFVDTLMDVLLDKYVLSHTLSTVLQDWIKSRRSEVDQINGRVVDELRRIGRSAPVNDAVVQLAHRIERGELKRSTDNVAALREALSPPV</sequence>
<keyword evidence="2 4" id="KW-0521">NADP</keyword>
<dbReference type="SUPFAM" id="SSF48179">
    <property type="entry name" value="6-phosphogluconate dehydrogenase C-terminal domain-like"/>
    <property type="match status" value="1"/>
</dbReference>
<feature type="domain" description="Ketopantoate reductase C-terminal" evidence="6">
    <location>
        <begin position="182"/>
        <end position="321"/>
    </location>
</feature>
<evidence type="ECO:0000256" key="2">
    <source>
        <dbReference type="ARBA" id="ARBA00022857"/>
    </source>
</evidence>
<accession>A0A544W7L3</accession>
<dbReference type="UniPathway" id="UPA00028">
    <property type="reaction ID" value="UER00004"/>
</dbReference>
<dbReference type="Pfam" id="PF02558">
    <property type="entry name" value="ApbA"/>
    <property type="match status" value="1"/>
</dbReference>
<gene>
    <name evidence="7" type="ORF">D8S82_01525</name>
</gene>
<keyword evidence="4" id="KW-0566">Pantothenate biosynthesis</keyword>
<comment type="pathway">
    <text evidence="4">Cofactor biosynthesis; (R)-pantothenate biosynthesis; (R)-pantoate from 3-methyl-2-oxobutanoate: step 2/2.</text>
</comment>
<protein>
    <recommendedName>
        <fullName evidence="4">2-dehydropantoate 2-reductase</fullName>
        <ecNumber evidence="4">1.1.1.169</ecNumber>
    </recommendedName>
    <alternativeName>
        <fullName evidence="4">Ketopantoate reductase</fullName>
    </alternativeName>
</protein>
<name>A0A544W7L3_9MYCO</name>
<dbReference type="InterPro" id="IPR051402">
    <property type="entry name" value="KPR-Related"/>
</dbReference>
<dbReference type="GO" id="GO:0005737">
    <property type="term" value="C:cytoplasm"/>
    <property type="evidence" value="ECO:0007669"/>
    <property type="project" value="TreeGrafter"/>
</dbReference>
<dbReference type="PANTHER" id="PTHR21708">
    <property type="entry name" value="PROBABLE 2-DEHYDROPANTOATE 2-REDUCTASE"/>
    <property type="match status" value="1"/>
</dbReference>
<evidence type="ECO:0000259" key="5">
    <source>
        <dbReference type="Pfam" id="PF02558"/>
    </source>
</evidence>
<dbReference type="InterPro" id="IPR008927">
    <property type="entry name" value="6-PGluconate_DH-like_C_sf"/>
</dbReference>
<feature type="domain" description="Ketopantoate reductase N-terminal" evidence="5">
    <location>
        <begin position="4"/>
        <end position="144"/>
    </location>
</feature>
<dbReference type="Pfam" id="PF08546">
    <property type="entry name" value="ApbA_C"/>
    <property type="match status" value="1"/>
</dbReference>
<dbReference type="GO" id="GO:0008677">
    <property type="term" value="F:2-dehydropantoate 2-reductase activity"/>
    <property type="evidence" value="ECO:0007669"/>
    <property type="project" value="UniProtKB-EC"/>
</dbReference>
<evidence type="ECO:0000313" key="8">
    <source>
        <dbReference type="Proteomes" id="UP000315759"/>
    </source>
</evidence>
<comment type="catalytic activity">
    <reaction evidence="4">
        <text>(R)-pantoate + NADP(+) = 2-dehydropantoate + NADPH + H(+)</text>
        <dbReference type="Rhea" id="RHEA:16233"/>
        <dbReference type="ChEBI" id="CHEBI:11561"/>
        <dbReference type="ChEBI" id="CHEBI:15378"/>
        <dbReference type="ChEBI" id="CHEBI:15980"/>
        <dbReference type="ChEBI" id="CHEBI:57783"/>
        <dbReference type="ChEBI" id="CHEBI:58349"/>
        <dbReference type="EC" id="1.1.1.169"/>
    </reaction>
</comment>
<dbReference type="Gene3D" id="3.40.50.720">
    <property type="entry name" value="NAD(P)-binding Rossmann-like Domain"/>
    <property type="match status" value="1"/>
</dbReference>
<dbReference type="RefSeq" id="WP_142550208.1">
    <property type="nucleotide sequence ID" value="NZ_VIFX01000002.1"/>
</dbReference>
<dbReference type="PANTHER" id="PTHR21708:SF26">
    <property type="entry name" value="2-DEHYDROPANTOATE 2-REDUCTASE"/>
    <property type="match status" value="1"/>
</dbReference>
<dbReference type="AlphaFoldDB" id="A0A544W7L3"/>
<keyword evidence="8" id="KW-1185">Reference proteome</keyword>
<evidence type="ECO:0000256" key="3">
    <source>
        <dbReference type="ARBA" id="ARBA00023002"/>
    </source>
</evidence>
<evidence type="ECO:0000313" key="7">
    <source>
        <dbReference type="EMBL" id="TQR88228.1"/>
    </source>
</evidence>